<dbReference type="AlphaFoldDB" id="A0A974HD41"/>
<dbReference type="GO" id="GO:0005201">
    <property type="term" value="F:extracellular matrix structural constituent"/>
    <property type="evidence" value="ECO:0007669"/>
    <property type="project" value="TreeGrafter"/>
</dbReference>
<evidence type="ECO:0000259" key="2">
    <source>
        <dbReference type="PROSITE" id="PS51220"/>
    </source>
</evidence>
<reference evidence="4" key="1">
    <citation type="journal article" date="2016" name="Nature">
        <title>Genome evolution in the allotetraploid frog Xenopus laevis.</title>
        <authorList>
            <person name="Session A.M."/>
            <person name="Uno Y."/>
            <person name="Kwon T."/>
            <person name="Chapman J.A."/>
            <person name="Toyoda A."/>
            <person name="Takahashi S."/>
            <person name="Fukui A."/>
            <person name="Hikosaka A."/>
            <person name="Suzuki A."/>
            <person name="Kondo M."/>
            <person name="van Heeringen S.J."/>
            <person name="Quigley I."/>
            <person name="Heinz S."/>
            <person name="Ogino H."/>
            <person name="Ochi H."/>
            <person name="Hellsten U."/>
            <person name="Lyons J.B."/>
            <person name="Simakov O."/>
            <person name="Putnam N."/>
            <person name="Stites J."/>
            <person name="Kuroki Y."/>
            <person name="Tanaka T."/>
            <person name="Michiue T."/>
            <person name="Watanabe M."/>
            <person name="Bogdanovic O."/>
            <person name="Lister R."/>
            <person name="Georgiou G."/>
            <person name="Paranjpe S.S."/>
            <person name="van Kruijsbergen I."/>
            <person name="Shu S."/>
            <person name="Carlson J."/>
            <person name="Kinoshita T."/>
            <person name="Ohta Y."/>
            <person name="Mawaribuchi S."/>
            <person name="Jenkins J."/>
            <person name="Grimwood J."/>
            <person name="Schmutz J."/>
            <person name="Mitros T."/>
            <person name="Mozaffari S.V."/>
            <person name="Suzuki Y."/>
            <person name="Haramoto Y."/>
            <person name="Yamamoto T.S."/>
            <person name="Takagi C."/>
            <person name="Heald R."/>
            <person name="Miller K."/>
            <person name="Haudenschild C."/>
            <person name="Kitzman J."/>
            <person name="Nakayama T."/>
            <person name="Izutsu Y."/>
            <person name="Robert J."/>
            <person name="Fortriede J."/>
            <person name="Burns K."/>
            <person name="Lotay V."/>
            <person name="Karimi K."/>
            <person name="Yasuoka Y."/>
            <person name="Dichmann D.S."/>
            <person name="Flajnik M.F."/>
            <person name="Houston D.W."/>
            <person name="Shendure J."/>
            <person name="DuPasquier L."/>
            <person name="Vize P.D."/>
            <person name="Zorn A.M."/>
            <person name="Ito M."/>
            <person name="Marcotte E.M."/>
            <person name="Wallingford J.B."/>
            <person name="Ito Y."/>
            <person name="Asashima M."/>
            <person name="Ueno N."/>
            <person name="Matsuda Y."/>
            <person name="Veenstra G.J."/>
            <person name="Fujiyama A."/>
            <person name="Harland R.M."/>
            <person name="Taira M."/>
            <person name="Rokhsar D.S."/>
        </authorList>
    </citation>
    <scope>NUCLEOTIDE SEQUENCE [LARGE SCALE GENOMIC DNA]</scope>
    <source>
        <strain evidence="4">J</strain>
    </source>
</reference>
<organism evidence="3 4">
    <name type="scientific">Xenopus laevis</name>
    <name type="common">African clawed frog</name>
    <dbReference type="NCBI Taxonomy" id="8355"/>
    <lineage>
        <taxon>Eukaryota</taxon>
        <taxon>Metazoa</taxon>
        <taxon>Chordata</taxon>
        <taxon>Craniata</taxon>
        <taxon>Vertebrata</taxon>
        <taxon>Euteleostomi</taxon>
        <taxon>Amphibia</taxon>
        <taxon>Batrachia</taxon>
        <taxon>Anura</taxon>
        <taxon>Pipoidea</taxon>
        <taxon>Pipidae</taxon>
        <taxon>Xenopodinae</taxon>
        <taxon>Xenopus</taxon>
        <taxon>Xenopus</taxon>
    </lineage>
</organism>
<gene>
    <name evidence="3" type="ORF">XELAEV_18036558mg</name>
</gene>
<dbReference type="GO" id="GO:0031012">
    <property type="term" value="C:extracellular matrix"/>
    <property type="evidence" value="ECO:0007669"/>
    <property type="project" value="TreeGrafter"/>
</dbReference>
<accession>A0A974HD41</accession>
<dbReference type="Pfam" id="PF06119">
    <property type="entry name" value="NIDO"/>
    <property type="match status" value="1"/>
</dbReference>
<proteinExistence type="predicted"/>
<evidence type="ECO:0000256" key="1">
    <source>
        <dbReference type="SAM" id="SignalP"/>
    </source>
</evidence>
<feature type="signal peptide" evidence="1">
    <location>
        <begin position="1"/>
        <end position="19"/>
    </location>
</feature>
<dbReference type="InterPro" id="IPR003886">
    <property type="entry name" value="NIDO_dom"/>
</dbReference>
<name>A0A974HD41_XENLA</name>
<sequence length="334" mass="37264">MKTILPLLLVATACLGDLATDPILYPYGPSEGDRITPRKDDGATSAIPISTPFVFFGKKHNSLYVNNNGVISFGVAVSKYTPDAFPLTDGSPFVAPYWGDVNNQIAGKVYYRESKDPNLLDRISKDMKEYYPNFNYRATWIFVRKARISQILGSFQRRRQKIPNRRGTSIVDLDITPTNTFQAVLTSNGKLAFIILNYGPITWTTGKASGGDPLTGLGGIPAQAGFNSGDKTHYFNIPGSRTPDIVNIKKTSNVNTPGRWVFEVDRFRPAGGCVYEANFVRYNETFWKDPTCEMKCKCNMDGDVECEEEWCSSNLLCQSSTWHYTCRIGIGQCF</sequence>
<dbReference type="PANTHER" id="PTHR46160">
    <property type="entry name" value="ALPHA-TECTORIN-RELATED"/>
    <property type="match status" value="1"/>
</dbReference>
<dbReference type="SMART" id="SM00539">
    <property type="entry name" value="NIDO"/>
    <property type="match status" value="1"/>
</dbReference>
<dbReference type="PROSITE" id="PS51220">
    <property type="entry name" value="NIDO"/>
    <property type="match status" value="1"/>
</dbReference>
<dbReference type="OMA" id="WLFQVDK"/>
<dbReference type="EMBL" id="CM004478">
    <property type="protein sequence ID" value="OCT73579.1"/>
    <property type="molecule type" value="Genomic_DNA"/>
</dbReference>
<dbReference type="Proteomes" id="UP000694892">
    <property type="component" value="Chromosome 7L"/>
</dbReference>
<evidence type="ECO:0000313" key="3">
    <source>
        <dbReference type="EMBL" id="OCT73579.1"/>
    </source>
</evidence>
<feature type="domain" description="NIDO" evidence="2">
    <location>
        <begin position="96"/>
        <end position="267"/>
    </location>
</feature>
<feature type="chain" id="PRO_5037110776" description="NIDO domain-containing protein" evidence="1">
    <location>
        <begin position="20"/>
        <end position="334"/>
    </location>
</feature>
<protein>
    <recommendedName>
        <fullName evidence="2">NIDO domain-containing protein</fullName>
    </recommendedName>
</protein>
<keyword evidence="1" id="KW-0732">Signal</keyword>
<dbReference type="InterPro" id="IPR052749">
    <property type="entry name" value="Alpha-tectorin"/>
</dbReference>
<dbReference type="PANTHER" id="PTHR46160:SF3">
    <property type="entry name" value="ALPHA-TECTORIN"/>
    <property type="match status" value="1"/>
</dbReference>
<evidence type="ECO:0000313" key="4">
    <source>
        <dbReference type="Proteomes" id="UP000694892"/>
    </source>
</evidence>
<dbReference type="GO" id="GO:0007160">
    <property type="term" value="P:cell-matrix adhesion"/>
    <property type="evidence" value="ECO:0007669"/>
    <property type="project" value="InterPro"/>
</dbReference>